<evidence type="ECO:0000259" key="1">
    <source>
        <dbReference type="PROSITE" id="PS50238"/>
    </source>
</evidence>
<comment type="caution">
    <text evidence="2">The sequence shown here is derived from an EMBL/GenBank/DDBJ whole genome shotgun (WGS) entry which is preliminary data.</text>
</comment>
<protein>
    <recommendedName>
        <fullName evidence="1">Rho-GAP domain-containing protein</fullName>
    </recommendedName>
</protein>
<dbReference type="InterPro" id="IPR008936">
    <property type="entry name" value="Rho_GTPase_activation_prot"/>
</dbReference>
<dbReference type="AlphaFoldDB" id="A0AA38NUL8"/>
<evidence type="ECO:0000313" key="2">
    <source>
        <dbReference type="EMBL" id="KAJ3830933.1"/>
    </source>
</evidence>
<dbReference type="EMBL" id="MU808026">
    <property type="protein sequence ID" value="KAJ3830933.1"/>
    <property type="molecule type" value="Genomic_DNA"/>
</dbReference>
<feature type="domain" description="Rho-GAP" evidence="1">
    <location>
        <begin position="1"/>
        <end position="89"/>
    </location>
</feature>
<dbReference type="Gene3D" id="1.10.555.10">
    <property type="entry name" value="Rho GTPase activation protein"/>
    <property type="match status" value="1"/>
</dbReference>
<dbReference type="Proteomes" id="UP001163846">
    <property type="component" value="Unassembled WGS sequence"/>
</dbReference>
<dbReference type="GO" id="GO:0007165">
    <property type="term" value="P:signal transduction"/>
    <property type="evidence" value="ECO:0007669"/>
    <property type="project" value="InterPro"/>
</dbReference>
<organism evidence="2 3">
    <name type="scientific">Lentinula raphanica</name>
    <dbReference type="NCBI Taxonomy" id="153919"/>
    <lineage>
        <taxon>Eukaryota</taxon>
        <taxon>Fungi</taxon>
        <taxon>Dikarya</taxon>
        <taxon>Basidiomycota</taxon>
        <taxon>Agaricomycotina</taxon>
        <taxon>Agaricomycetes</taxon>
        <taxon>Agaricomycetidae</taxon>
        <taxon>Agaricales</taxon>
        <taxon>Marasmiineae</taxon>
        <taxon>Omphalotaceae</taxon>
        <taxon>Lentinula</taxon>
    </lineage>
</organism>
<name>A0AA38NUL8_9AGAR</name>
<dbReference type="PROSITE" id="PS50238">
    <property type="entry name" value="RHOGAP"/>
    <property type="match status" value="1"/>
</dbReference>
<dbReference type="SUPFAM" id="SSF48350">
    <property type="entry name" value="GTPase activation domain, GAP"/>
    <property type="match status" value="1"/>
</dbReference>
<proteinExistence type="predicted"/>
<gene>
    <name evidence="2" type="ORF">F5878DRAFT_668148</name>
</gene>
<accession>A0AA38NUL8</accession>
<evidence type="ECO:0000313" key="3">
    <source>
        <dbReference type="Proteomes" id="UP001163846"/>
    </source>
</evidence>
<keyword evidence="3" id="KW-1185">Reference proteome</keyword>
<dbReference type="InterPro" id="IPR000198">
    <property type="entry name" value="RhoGAP_dom"/>
</dbReference>
<sequence>MRQMGNIRRLGQLTEAIERDPLSVDLSQDDAVHLAALRKKSLRELPEPLTTYKLWVGAQERQTEEAIACDIHHHAQGSPRHDGDPFRVP</sequence>
<reference evidence="2" key="1">
    <citation type="submission" date="2022-08" db="EMBL/GenBank/DDBJ databases">
        <authorList>
            <consortium name="DOE Joint Genome Institute"/>
            <person name="Min B."/>
            <person name="Riley R."/>
            <person name="Sierra-Patev S."/>
            <person name="Naranjo-Ortiz M."/>
            <person name="Looney B."/>
            <person name="Konkel Z."/>
            <person name="Slot J.C."/>
            <person name="Sakamoto Y."/>
            <person name="Steenwyk J.L."/>
            <person name="Rokas A."/>
            <person name="Carro J."/>
            <person name="Camarero S."/>
            <person name="Ferreira P."/>
            <person name="Molpeceres G."/>
            <person name="Ruiz-Duenas F.J."/>
            <person name="Serrano A."/>
            <person name="Henrissat B."/>
            <person name="Drula E."/>
            <person name="Hughes K.W."/>
            <person name="Mata J.L."/>
            <person name="Ishikawa N.K."/>
            <person name="Vargas-Isla R."/>
            <person name="Ushijima S."/>
            <person name="Smith C.A."/>
            <person name="Ahrendt S."/>
            <person name="Andreopoulos W."/>
            <person name="He G."/>
            <person name="Labutti K."/>
            <person name="Lipzen A."/>
            <person name="Ng V."/>
            <person name="Sandor L."/>
            <person name="Barry K."/>
            <person name="Martinez A.T."/>
            <person name="Xiao Y."/>
            <person name="Gibbons J.G."/>
            <person name="Terashima K."/>
            <person name="Hibbett D.S."/>
            <person name="Grigoriev I.V."/>
        </authorList>
    </citation>
    <scope>NUCLEOTIDE SEQUENCE</scope>
    <source>
        <strain evidence="2">TFB9207</strain>
    </source>
</reference>
<dbReference type="Pfam" id="PF00620">
    <property type="entry name" value="RhoGAP"/>
    <property type="match status" value="1"/>
</dbReference>